<keyword evidence="4" id="KW-1185">Reference proteome</keyword>
<feature type="region of interest" description="Disordered" evidence="1">
    <location>
        <begin position="39"/>
        <end position="73"/>
    </location>
</feature>
<name>A0ABX6T148_9SPHN</name>
<gene>
    <name evidence="3" type="ORF">H9L15_14410</name>
</gene>
<proteinExistence type="predicted"/>
<dbReference type="EMBL" id="CP060780">
    <property type="protein sequence ID" value="QNP43124.1"/>
    <property type="molecule type" value="Genomic_DNA"/>
</dbReference>
<protein>
    <submittedName>
        <fullName evidence="3">DUF1996 domain-containing protein</fullName>
    </submittedName>
</protein>
<evidence type="ECO:0000313" key="4">
    <source>
        <dbReference type="Proteomes" id="UP000516134"/>
    </source>
</evidence>
<feature type="domain" description="DUF1996" evidence="2">
    <location>
        <begin position="129"/>
        <end position="304"/>
    </location>
</feature>
<accession>A0ABX6T148</accession>
<dbReference type="Pfam" id="PF09362">
    <property type="entry name" value="DUF1996"/>
    <property type="match status" value="1"/>
</dbReference>
<evidence type="ECO:0000256" key="1">
    <source>
        <dbReference type="SAM" id="MobiDB-lite"/>
    </source>
</evidence>
<dbReference type="Proteomes" id="UP000516134">
    <property type="component" value="Chromosome"/>
</dbReference>
<dbReference type="InterPro" id="IPR018535">
    <property type="entry name" value="DUF1996"/>
</dbReference>
<dbReference type="PANTHER" id="PTHR43662">
    <property type="match status" value="1"/>
</dbReference>
<reference evidence="3 4" key="1">
    <citation type="submission" date="2020-08" db="EMBL/GenBank/DDBJ databases">
        <title>Genome sequence of Sphingomonas daechungensis KACC 18115T.</title>
        <authorList>
            <person name="Hyun D.-W."/>
            <person name="Bae J.-W."/>
        </authorList>
    </citation>
    <scope>NUCLEOTIDE SEQUENCE [LARGE SCALE GENOMIC DNA]</scope>
    <source>
        <strain evidence="3 4">KACC 18115</strain>
    </source>
</reference>
<dbReference type="PANTHER" id="PTHR43662:SF3">
    <property type="entry name" value="DOMAIN PROTEIN, PUTATIVE (AFU_ORTHOLOGUE AFUA_6G11970)-RELATED"/>
    <property type="match status" value="1"/>
</dbReference>
<sequence length="383" mass="40310">MSSEFSTFKAMAIGIAIVVAGVAVAPSVTGGQYDMLRLTKPRKGKSTTDTGGTTTTTPTTTTGGTTTSPPTSTTTNSFYSELSMVPSNFDVNSELVPSWGTGAIPPSASPDVVGAFRFICNAGQLLKDDPIVYPGQPGKSHLHQFYGNTGANAYSTYSSLRASGSSTCMSPLNRSAYWMPAMLDGKGDVIRPDYLAIYYKRRPISDPKCSLSSGDPQAEGNCVPLPNGLKFIFGYDMITGKAPTGSVYFNCDGPGATQGHYPSIPAAMATCPAGAKIGAIVNAPSCWDGKNLDSANHRDHVTYKSYGSWAMPSAPTPIRTSFRTSRCRPGSRSRRATTCRSGSCLRTRCVPTCRTARPSTQTGSAGGTIPCSRCGRIIASTRS</sequence>
<feature type="compositionally biased region" description="Low complexity" evidence="1">
    <location>
        <begin position="47"/>
        <end position="73"/>
    </location>
</feature>
<organism evidence="3 4">
    <name type="scientific">Sphingomonas daechungensis</name>
    <dbReference type="NCBI Taxonomy" id="1176646"/>
    <lineage>
        <taxon>Bacteria</taxon>
        <taxon>Pseudomonadati</taxon>
        <taxon>Pseudomonadota</taxon>
        <taxon>Alphaproteobacteria</taxon>
        <taxon>Sphingomonadales</taxon>
        <taxon>Sphingomonadaceae</taxon>
        <taxon>Sphingomonas</taxon>
    </lineage>
</organism>
<evidence type="ECO:0000259" key="2">
    <source>
        <dbReference type="Pfam" id="PF09362"/>
    </source>
</evidence>
<evidence type="ECO:0000313" key="3">
    <source>
        <dbReference type="EMBL" id="QNP43124.1"/>
    </source>
</evidence>
<dbReference type="RefSeq" id="WP_187714554.1">
    <property type="nucleotide sequence ID" value="NZ_CP060780.1"/>
</dbReference>